<keyword evidence="1" id="KW-0233">DNA recombination</keyword>
<evidence type="ECO:0000313" key="4">
    <source>
        <dbReference type="Proteomes" id="UP000478052"/>
    </source>
</evidence>
<dbReference type="InterPro" id="IPR013762">
    <property type="entry name" value="Integrase-like_cat_sf"/>
</dbReference>
<organism evidence="3 4">
    <name type="scientific">Aphis craccivora</name>
    <name type="common">Cowpea aphid</name>
    <dbReference type="NCBI Taxonomy" id="307492"/>
    <lineage>
        <taxon>Eukaryota</taxon>
        <taxon>Metazoa</taxon>
        <taxon>Ecdysozoa</taxon>
        <taxon>Arthropoda</taxon>
        <taxon>Hexapoda</taxon>
        <taxon>Insecta</taxon>
        <taxon>Pterygota</taxon>
        <taxon>Neoptera</taxon>
        <taxon>Paraneoptera</taxon>
        <taxon>Hemiptera</taxon>
        <taxon>Sternorrhyncha</taxon>
        <taxon>Aphidomorpha</taxon>
        <taxon>Aphidoidea</taxon>
        <taxon>Aphididae</taxon>
        <taxon>Aphidini</taxon>
        <taxon>Aphis</taxon>
        <taxon>Aphis</taxon>
    </lineage>
</organism>
<dbReference type="InterPro" id="IPR011010">
    <property type="entry name" value="DNA_brk_join_enz"/>
</dbReference>
<reference evidence="3 4" key="1">
    <citation type="submission" date="2019-08" db="EMBL/GenBank/DDBJ databases">
        <title>Whole genome of Aphis craccivora.</title>
        <authorList>
            <person name="Voronova N.V."/>
            <person name="Shulinski R.S."/>
            <person name="Bandarenka Y.V."/>
            <person name="Zhorov D.G."/>
            <person name="Warner D."/>
        </authorList>
    </citation>
    <scope>NUCLEOTIDE SEQUENCE [LARGE SCALE GENOMIC DNA]</scope>
    <source>
        <strain evidence="3">180601</strain>
        <tissue evidence="3">Whole Body</tissue>
    </source>
</reference>
<keyword evidence="4" id="KW-1185">Reference proteome</keyword>
<evidence type="ECO:0000256" key="1">
    <source>
        <dbReference type="ARBA" id="ARBA00023172"/>
    </source>
</evidence>
<dbReference type="GO" id="GO:0015074">
    <property type="term" value="P:DNA integration"/>
    <property type="evidence" value="ECO:0007669"/>
    <property type="project" value="InterPro"/>
</dbReference>
<dbReference type="Proteomes" id="UP000478052">
    <property type="component" value="Unassembled WGS sequence"/>
</dbReference>
<name>A0A6G0XQW9_APHCR</name>
<sequence length="1129" mass="129495">WLAVCFKDDNVLYMCPNVYPKQSTKIGLYTMIKWKDGFKYKAKILTKGSEEDVSLYLSKLGKYFYTFTITQDENSTASSTNTVLQKTNNTSKIKWEVTKSYLNYKRTTGKNILKKNVFKGIKSNNDDLMTITLQKQSKVETKGIYISTQNINESYITEVVNNSLELTSDSGQQQSTITDVSTANANEYYPVKALYENVSDIIEKQNYVEHNVTDFDELTANLGLPPTTTDVSTGNVNDYYPVEALHDNIAETIEKQNYVEHNVTDFDELTAILDQQSATTGAFNQNFNKSYSIETLYKDLSEVIELQNVVAQECDDTNVNILTTDLDQQSSRTGSLFESDTETQDRYPGLRPKTKNVKPVSNDSSVSSDYSEYDSDYVPQSHNTDSGKLYDSDKEEDKDFANLSDINIDEYEDETNMVQKCTPSASKISSEKISVPFITKKFNFDGEVEKSKKTTSNKRVWDKKDQCVFCEKNVTNFTRHILRKHKNEIEVIKYEALPKGSVERKQYADILRKRGNFLCNVESGTKVKPVRRPYEFDIKSTSVSDYLPCKYCLGMFKKKYLFRHFKMCKSVKNVNGSRNRAQADGQNMLITMTSTNEELEKTVFPRMASDNISFVAKSDVLITAFGTRYLKCHKEKHLIAVVSQKMRTLARFLIAVRGEVSEINSLLDCLSPKYFDVLVKCTKQIAQYNEKTDKFGSPSIILKLGQSLKQCCDIAEFIMLKESDGVLTNTSKRDSINNIKYMIEKQWSYEISSNACKEIYQNKWNKPALLPLTSDIQLFRKHIINIEQESYNQLKTNKNNILAFRQLQESILVQIVLLNRRRSGEVQRILLETYKNADSEISQEEILHALSPIELELTKSFKRIVIRGKRGRGVPILFTPHIQKLINYLITIRESAEFIKKENPYLFPIIQSSDSSMRASDLIRKFGKESGAKYPENITSTRLRKHVATVTQLLNLTEGDIEQLATFMGHTKDVHKQFYRLSDNAFQVAKVSKLLLMMENGKGNEYRGKSLDEININVNELVSDEESTDNEEKKPEDQLIQKPLIGSPLTKNSVNKTKTIRQTTKKITVVPWSEAEKSAATKYFKKHILLGKVPKKHECDEFLKLNSEFKKPWKKIKYFVHNAINSKKK</sequence>
<dbReference type="GO" id="GO:0006310">
    <property type="term" value="P:DNA recombination"/>
    <property type="evidence" value="ECO:0007669"/>
    <property type="project" value="UniProtKB-KW"/>
</dbReference>
<feature type="non-terminal residue" evidence="3">
    <location>
        <position position="1"/>
    </location>
</feature>
<dbReference type="AlphaFoldDB" id="A0A6G0XQW9"/>
<dbReference type="GO" id="GO:0003677">
    <property type="term" value="F:DNA binding"/>
    <property type="evidence" value="ECO:0007669"/>
    <property type="project" value="InterPro"/>
</dbReference>
<feature type="compositionally biased region" description="Polar residues" evidence="2">
    <location>
        <begin position="325"/>
        <end position="338"/>
    </location>
</feature>
<accession>A0A6G0XQW9</accession>
<gene>
    <name evidence="3" type="ORF">FWK35_00029828</name>
</gene>
<comment type="caution">
    <text evidence="3">The sequence shown here is derived from an EMBL/GenBank/DDBJ whole genome shotgun (WGS) entry which is preliminary data.</text>
</comment>
<evidence type="ECO:0000256" key="2">
    <source>
        <dbReference type="SAM" id="MobiDB-lite"/>
    </source>
</evidence>
<evidence type="ECO:0000313" key="3">
    <source>
        <dbReference type="EMBL" id="KAF0742924.1"/>
    </source>
</evidence>
<dbReference type="OrthoDB" id="6626183at2759"/>
<proteinExistence type="predicted"/>
<dbReference type="EMBL" id="VUJU01007624">
    <property type="protein sequence ID" value="KAF0742924.1"/>
    <property type="molecule type" value="Genomic_DNA"/>
</dbReference>
<dbReference type="PANTHER" id="PTHR33480">
    <property type="entry name" value="SET DOMAIN-CONTAINING PROTEIN-RELATED"/>
    <property type="match status" value="1"/>
</dbReference>
<protein>
    <submittedName>
        <fullName evidence="3">Uncharacterized protein</fullName>
    </submittedName>
</protein>
<dbReference type="PANTHER" id="PTHR33480:SF1">
    <property type="entry name" value="TYR RECOMBINASE DOMAIN-CONTAINING PROTEIN"/>
    <property type="match status" value="1"/>
</dbReference>
<feature type="region of interest" description="Disordered" evidence="2">
    <location>
        <begin position="325"/>
        <end position="395"/>
    </location>
</feature>
<feature type="compositionally biased region" description="Low complexity" evidence="2">
    <location>
        <begin position="360"/>
        <end position="370"/>
    </location>
</feature>
<dbReference type="SUPFAM" id="SSF56349">
    <property type="entry name" value="DNA breaking-rejoining enzymes"/>
    <property type="match status" value="1"/>
</dbReference>
<dbReference type="Gene3D" id="1.10.443.10">
    <property type="entry name" value="Intergrase catalytic core"/>
    <property type="match status" value="1"/>
</dbReference>